<dbReference type="Proteomes" id="UP001243330">
    <property type="component" value="Unassembled WGS sequence"/>
</dbReference>
<dbReference type="EMBL" id="JAQOWY010000894">
    <property type="protein sequence ID" value="KAK1838161.1"/>
    <property type="molecule type" value="Genomic_DNA"/>
</dbReference>
<proteinExistence type="predicted"/>
<accession>A0AAD8ZYN5</accession>
<name>A0AAD8ZYN5_9PEZI</name>
<feature type="non-terminal residue" evidence="2">
    <location>
        <position position="47"/>
    </location>
</feature>
<evidence type="ECO:0000313" key="3">
    <source>
        <dbReference type="Proteomes" id="UP001243330"/>
    </source>
</evidence>
<organism evidence="2 3">
    <name type="scientific">Colletotrichum chrysophilum</name>
    <dbReference type="NCBI Taxonomy" id="1836956"/>
    <lineage>
        <taxon>Eukaryota</taxon>
        <taxon>Fungi</taxon>
        <taxon>Dikarya</taxon>
        <taxon>Ascomycota</taxon>
        <taxon>Pezizomycotina</taxon>
        <taxon>Sordariomycetes</taxon>
        <taxon>Hypocreomycetidae</taxon>
        <taxon>Glomerellales</taxon>
        <taxon>Glomerellaceae</taxon>
        <taxon>Colletotrichum</taxon>
        <taxon>Colletotrichum gloeosporioides species complex</taxon>
    </lineage>
</organism>
<evidence type="ECO:0000256" key="1">
    <source>
        <dbReference type="SAM" id="MobiDB-lite"/>
    </source>
</evidence>
<feature type="compositionally biased region" description="Polar residues" evidence="1">
    <location>
        <begin position="22"/>
        <end position="33"/>
    </location>
</feature>
<reference evidence="2" key="1">
    <citation type="submission" date="2023-01" db="EMBL/GenBank/DDBJ databases">
        <title>Colletotrichum chrysophilum M932 genome sequence.</title>
        <authorList>
            <person name="Baroncelli R."/>
        </authorList>
    </citation>
    <scope>NUCLEOTIDE SEQUENCE</scope>
    <source>
        <strain evidence="2">M932</strain>
    </source>
</reference>
<gene>
    <name evidence="2" type="ORF">CCHR01_19220</name>
</gene>
<protein>
    <submittedName>
        <fullName evidence="2">Uncharacterized protein</fullName>
    </submittedName>
</protein>
<sequence>MQNDLLQTGYQVVGCIKKHTTGKTFGSSTQPQIQRRPVAKREQTPTT</sequence>
<feature type="region of interest" description="Disordered" evidence="1">
    <location>
        <begin position="20"/>
        <end position="47"/>
    </location>
</feature>
<keyword evidence="3" id="KW-1185">Reference proteome</keyword>
<evidence type="ECO:0000313" key="2">
    <source>
        <dbReference type="EMBL" id="KAK1838161.1"/>
    </source>
</evidence>
<dbReference type="AlphaFoldDB" id="A0AAD8ZYN5"/>
<comment type="caution">
    <text evidence="2">The sequence shown here is derived from an EMBL/GenBank/DDBJ whole genome shotgun (WGS) entry which is preliminary data.</text>
</comment>